<feature type="domain" description="Prohead serine protease" evidence="4">
    <location>
        <begin position="21"/>
        <end position="162"/>
    </location>
</feature>
<organism evidence="5 6">
    <name type="scientific">Albidovulum sediminis</name>
    <dbReference type="NCBI Taxonomy" id="3066345"/>
    <lineage>
        <taxon>Bacteria</taxon>
        <taxon>Pseudomonadati</taxon>
        <taxon>Pseudomonadota</taxon>
        <taxon>Alphaproteobacteria</taxon>
        <taxon>Rhodobacterales</taxon>
        <taxon>Paracoccaceae</taxon>
        <taxon>Albidovulum</taxon>
    </lineage>
</organism>
<dbReference type="GO" id="GO:0008233">
    <property type="term" value="F:peptidase activity"/>
    <property type="evidence" value="ECO:0007669"/>
    <property type="project" value="UniProtKB-KW"/>
</dbReference>
<accession>A0ABT2NH84</accession>
<dbReference type="Pfam" id="PF04586">
    <property type="entry name" value="Peptidase_S78"/>
    <property type="match status" value="1"/>
</dbReference>
<reference evidence="6" key="1">
    <citation type="submission" date="2023-07" db="EMBL/GenBank/DDBJ databases">
        <title>Defluviimonas sediminis sp. nov., isolated from mangrove sediment.</title>
        <authorList>
            <person name="Liu L."/>
            <person name="Li J."/>
            <person name="Huang Y."/>
            <person name="Pan J."/>
            <person name="Li M."/>
        </authorList>
    </citation>
    <scope>NUCLEOTIDE SEQUENCE [LARGE SCALE GENOMIC DNA]</scope>
    <source>
        <strain evidence="6">FT324</strain>
    </source>
</reference>
<protein>
    <submittedName>
        <fullName evidence="5">HK97 family phage prohead protease</fullName>
    </submittedName>
</protein>
<evidence type="ECO:0000256" key="1">
    <source>
        <dbReference type="ARBA" id="ARBA00022612"/>
    </source>
</evidence>
<dbReference type="Proteomes" id="UP001205601">
    <property type="component" value="Unassembled WGS sequence"/>
</dbReference>
<dbReference type="InterPro" id="IPR054613">
    <property type="entry name" value="Peptidase_S78_dom"/>
</dbReference>
<dbReference type="NCBIfam" id="TIGR01543">
    <property type="entry name" value="proheadase_HK97"/>
    <property type="match status" value="1"/>
</dbReference>
<keyword evidence="1" id="KW-1188">Viral release from host cell</keyword>
<evidence type="ECO:0000256" key="3">
    <source>
        <dbReference type="ARBA" id="ARBA00022801"/>
    </source>
</evidence>
<keyword evidence="6" id="KW-1185">Reference proteome</keyword>
<evidence type="ECO:0000259" key="4">
    <source>
        <dbReference type="Pfam" id="PF04586"/>
    </source>
</evidence>
<dbReference type="EMBL" id="JAOCQF010000001">
    <property type="protein sequence ID" value="MCT8328268.1"/>
    <property type="molecule type" value="Genomic_DNA"/>
</dbReference>
<dbReference type="RefSeq" id="WP_261493706.1">
    <property type="nucleotide sequence ID" value="NZ_JAOCQF010000001.1"/>
</dbReference>
<gene>
    <name evidence="5" type="ORF">N5I32_01945</name>
</gene>
<keyword evidence="2 5" id="KW-0645">Protease</keyword>
<keyword evidence="3" id="KW-0378">Hydrolase</keyword>
<sequence>MNTPLKFDAPLRFGLALEAKASAQGHISGLASPFGGEPDTYGDVIAPGAYAASLARHEAEKTAPVMLWGHDQTRVVGRWDALHERADGLHVEGFLNMATAMGRDAFEHLKAGDLSGLSIGFVVPKDGASMDYRTGVRTLTKIDLWEISLVALPAARRARVRSVKSIGGPEELRDLLRSHGLPHRFCEKVAAGGWAALEGKSIEDLEAEARAAAVSETLAQALGILRETAKSMR</sequence>
<name>A0ABT2NH84_9RHOB</name>
<proteinExistence type="predicted"/>
<comment type="caution">
    <text evidence="5">The sequence shown here is derived from an EMBL/GenBank/DDBJ whole genome shotgun (WGS) entry which is preliminary data.</text>
</comment>
<evidence type="ECO:0000256" key="2">
    <source>
        <dbReference type="ARBA" id="ARBA00022670"/>
    </source>
</evidence>
<evidence type="ECO:0000313" key="5">
    <source>
        <dbReference type="EMBL" id="MCT8328268.1"/>
    </source>
</evidence>
<dbReference type="GO" id="GO:0006508">
    <property type="term" value="P:proteolysis"/>
    <property type="evidence" value="ECO:0007669"/>
    <property type="project" value="UniProtKB-KW"/>
</dbReference>
<dbReference type="InterPro" id="IPR006433">
    <property type="entry name" value="Prohead_protease"/>
</dbReference>
<evidence type="ECO:0000313" key="6">
    <source>
        <dbReference type="Proteomes" id="UP001205601"/>
    </source>
</evidence>